<dbReference type="PANTHER" id="PTHR30061">
    <property type="entry name" value="MALTOSE-BINDING PERIPLASMIC PROTEIN"/>
    <property type="match status" value="1"/>
</dbReference>
<evidence type="ECO:0000256" key="1">
    <source>
        <dbReference type="ARBA" id="ARBA00008520"/>
    </source>
</evidence>
<sequence length="387" mass="44603">MRRFFILIPLFFSFMSEAKMLEFWSAFGDNVDKKLAEEFEARTGNQLMIRKFSIDEMKAELLLASRSKNYMPDVAWVPSDFLGLHKFIGLKAIPKEWIKEDQLEKAAKQSAMVGNEYMGLPLFLGNHLMLFYDKSKTSEPVTRWEQLQALSKQDPDKTHIVFSVKDMYFFSAFFSLFHPDIPLDKIIFNDEKSMETLQFYHDVAAINHIHPECSNVCGRQQFIDGKASYLIDGDWAVSDLSDAFGDNLGIASLPSYQGVPMKSLSAGKVLIITRGGYQNPEKREMIRQLMLLSQDDAFLTQLINKHQYISASEEVNRVSMSSNKNVMYSVYQQYLRSQPMPTSLRVSFIWEALARGASRHSDGMPKKETMEYIENLIDRYSKKVEEQ</sequence>
<evidence type="ECO:0000256" key="3">
    <source>
        <dbReference type="ARBA" id="ARBA00022729"/>
    </source>
</evidence>
<dbReference type="InterPro" id="IPR006059">
    <property type="entry name" value="SBP"/>
</dbReference>
<proteinExistence type="inferred from homology"/>
<comment type="caution">
    <text evidence="4">The sequence shown here is derived from an EMBL/GenBank/DDBJ whole genome shotgun (WGS) entry which is preliminary data.</text>
</comment>
<gene>
    <name evidence="4" type="ORF">A6E04_16615</name>
</gene>
<keyword evidence="3" id="KW-0732">Signal</keyword>
<evidence type="ECO:0000313" key="5">
    <source>
        <dbReference type="Proteomes" id="UP000093523"/>
    </source>
</evidence>
<dbReference type="GO" id="GO:0015768">
    <property type="term" value="P:maltose transport"/>
    <property type="evidence" value="ECO:0007669"/>
    <property type="project" value="TreeGrafter"/>
</dbReference>
<dbReference type="GO" id="GO:0055052">
    <property type="term" value="C:ATP-binding cassette (ABC) transporter complex, substrate-binding subunit-containing"/>
    <property type="evidence" value="ECO:0007669"/>
    <property type="project" value="TreeGrafter"/>
</dbReference>
<dbReference type="OrthoDB" id="9766758at2"/>
<dbReference type="AlphaFoldDB" id="A0A1B9NWR8"/>
<comment type="similarity">
    <text evidence="1">Belongs to the bacterial solute-binding protein 1 family.</text>
</comment>
<dbReference type="EMBL" id="MAJU01000015">
    <property type="protein sequence ID" value="OCH19645.1"/>
    <property type="molecule type" value="Genomic_DNA"/>
</dbReference>
<dbReference type="Pfam" id="PF13416">
    <property type="entry name" value="SBP_bac_8"/>
    <property type="match status" value="1"/>
</dbReference>
<dbReference type="STRING" id="688.A6E04_16615"/>
<dbReference type="Proteomes" id="UP000093523">
    <property type="component" value="Unassembled WGS sequence"/>
</dbReference>
<keyword evidence="2" id="KW-0813">Transport</keyword>
<dbReference type="Gene3D" id="3.40.190.10">
    <property type="entry name" value="Periplasmic binding protein-like II"/>
    <property type="match status" value="2"/>
</dbReference>
<dbReference type="GO" id="GO:1901982">
    <property type="term" value="F:maltose binding"/>
    <property type="evidence" value="ECO:0007669"/>
    <property type="project" value="TreeGrafter"/>
</dbReference>
<dbReference type="GO" id="GO:0042956">
    <property type="term" value="P:maltodextrin transmembrane transport"/>
    <property type="evidence" value="ECO:0007669"/>
    <property type="project" value="TreeGrafter"/>
</dbReference>
<dbReference type="PANTHER" id="PTHR30061:SF50">
    <property type="entry name" value="MALTOSE_MALTODEXTRIN-BINDING PERIPLASMIC PROTEIN"/>
    <property type="match status" value="1"/>
</dbReference>
<dbReference type="SUPFAM" id="SSF53850">
    <property type="entry name" value="Periplasmic binding protein-like II"/>
    <property type="match status" value="1"/>
</dbReference>
<protein>
    <recommendedName>
        <fullName evidence="6">Maltose/maltodextrin-binding protein</fullName>
    </recommendedName>
</protein>
<evidence type="ECO:0008006" key="6">
    <source>
        <dbReference type="Google" id="ProtNLM"/>
    </source>
</evidence>
<name>A0A1B9NWR8_ALILO</name>
<organism evidence="4 5">
    <name type="scientific">Aliivibrio logei</name>
    <name type="common">Vibrio logei</name>
    <dbReference type="NCBI Taxonomy" id="688"/>
    <lineage>
        <taxon>Bacteria</taxon>
        <taxon>Pseudomonadati</taxon>
        <taxon>Pseudomonadota</taxon>
        <taxon>Gammaproteobacteria</taxon>
        <taxon>Vibrionales</taxon>
        <taxon>Vibrionaceae</taxon>
        <taxon>Aliivibrio</taxon>
    </lineage>
</organism>
<evidence type="ECO:0000313" key="4">
    <source>
        <dbReference type="EMBL" id="OCH19645.1"/>
    </source>
</evidence>
<reference evidence="4 5" key="1">
    <citation type="submission" date="2016-06" db="EMBL/GenBank/DDBJ databases">
        <authorList>
            <person name="Kjaerup R.B."/>
            <person name="Dalgaard T.S."/>
            <person name="Juul-Madsen H.R."/>
        </authorList>
    </citation>
    <scope>NUCLEOTIDE SEQUENCE [LARGE SCALE GENOMIC DNA]</scope>
    <source>
        <strain evidence="4 5">1S159</strain>
    </source>
</reference>
<evidence type="ECO:0000256" key="2">
    <source>
        <dbReference type="ARBA" id="ARBA00022448"/>
    </source>
</evidence>
<accession>A0A1B9NWR8</accession>